<proteinExistence type="predicted"/>
<dbReference type="AlphaFoldDB" id="A0AAU9QZD1"/>
<protein>
    <recommendedName>
        <fullName evidence="3">GIY-YIG domain-containing protein</fullName>
    </recommendedName>
</protein>
<accession>A0AAU9QZD1</accession>
<dbReference type="RefSeq" id="WP_409590281.1">
    <property type="nucleotide sequence ID" value="NZ_CAKMTZ010000130.1"/>
</dbReference>
<sequence length="146" mass="16523">MFSKRYKFSEWSSSGIPQVAAGVYAIWQGEELVYCGMSGRQIEMNRHKAKFGLITRIQSHASGRLSGDQFCVYVANRLVIPSLQQEDLPRFASGELKLDGLTKSYIHEHLEYQYLVVESSEEAYDIENKARAGETFGKLPLLNPIT</sequence>
<dbReference type="Proteomes" id="UP001295462">
    <property type="component" value="Unassembled WGS sequence"/>
</dbReference>
<evidence type="ECO:0000313" key="1">
    <source>
        <dbReference type="EMBL" id="CAH1603596.1"/>
    </source>
</evidence>
<gene>
    <name evidence="1" type="ORF">THF1A12_750010</name>
</gene>
<organism evidence="1 2">
    <name type="scientific">Vibrio jasicida</name>
    <dbReference type="NCBI Taxonomy" id="766224"/>
    <lineage>
        <taxon>Bacteria</taxon>
        <taxon>Pseudomonadati</taxon>
        <taxon>Pseudomonadota</taxon>
        <taxon>Gammaproteobacteria</taxon>
        <taxon>Vibrionales</taxon>
        <taxon>Vibrionaceae</taxon>
        <taxon>Vibrio</taxon>
    </lineage>
</organism>
<reference evidence="1" key="1">
    <citation type="submission" date="2022-01" db="EMBL/GenBank/DDBJ databases">
        <authorList>
            <person name="Lagorce A."/>
        </authorList>
    </citation>
    <scope>NUCLEOTIDE SEQUENCE</scope>
    <source>
        <strain evidence="1">Th15_F1_A12</strain>
    </source>
</reference>
<name>A0AAU9QZD1_9VIBR</name>
<dbReference type="EMBL" id="CAKMUD010000133">
    <property type="protein sequence ID" value="CAH1603596.1"/>
    <property type="molecule type" value="Genomic_DNA"/>
</dbReference>
<evidence type="ECO:0008006" key="3">
    <source>
        <dbReference type="Google" id="ProtNLM"/>
    </source>
</evidence>
<evidence type="ECO:0000313" key="2">
    <source>
        <dbReference type="Proteomes" id="UP001295462"/>
    </source>
</evidence>
<comment type="caution">
    <text evidence="1">The sequence shown here is derived from an EMBL/GenBank/DDBJ whole genome shotgun (WGS) entry which is preliminary data.</text>
</comment>